<dbReference type="GO" id="GO:0008835">
    <property type="term" value="F:diaminohydroxyphosphoribosylaminopyrimidine deaminase activity"/>
    <property type="evidence" value="ECO:0007669"/>
    <property type="project" value="UniProtKB-EC"/>
</dbReference>
<dbReference type="NCBIfam" id="TIGR00326">
    <property type="entry name" value="eubact_ribD"/>
    <property type="match status" value="1"/>
</dbReference>
<dbReference type="Pfam" id="PF00383">
    <property type="entry name" value="dCMP_cyt_deam_1"/>
    <property type="match status" value="1"/>
</dbReference>
<keyword evidence="20" id="KW-1185">Reference proteome</keyword>
<feature type="domain" description="CMP/dCMP-type deaminase" evidence="18">
    <location>
        <begin position="8"/>
        <end position="128"/>
    </location>
</feature>
<evidence type="ECO:0000313" key="20">
    <source>
        <dbReference type="Proteomes" id="UP000315389"/>
    </source>
</evidence>
<keyword evidence="8 14" id="KW-0862">Zinc</keyword>
<dbReference type="EMBL" id="VFOS01000001">
    <property type="protein sequence ID" value="TQL64380.1"/>
    <property type="molecule type" value="Genomic_DNA"/>
</dbReference>
<evidence type="ECO:0000256" key="11">
    <source>
        <dbReference type="ARBA" id="ARBA00023268"/>
    </source>
</evidence>
<evidence type="ECO:0000256" key="12">
    <source>
        <dbReference type="ARBA" id="ARBA00049861"/>
    </source>
</evidence>
<feature type="binding site" evidence="16">
    <location>
        <position position="222"/>
    </location>
    <ligand>
        <name>NADP(+)</name>
        <dbReference type="ChEBI" id="CHEBI:58349"/>
    </ligand>
</feature>
<evidence type="ECO:0000256" key="10">
    <source>
        <dbReference type="ARBA" id="ARBA00023002"/>
    </source>
</evidence>
<dbReference type="GO" id="GO:0008270">
    <property type="term" value="F:zinc ion binding"/>
    <property type="evidence" value="ECO:0007669"/>
    <property type="project" value="InterPro"/>
</dbReference>
<dbReference type="EC" id="1.1.1.193" evidence="14"/>
<feature type="binding site" evidence="16">
    <location>
        <position position="196"/>
    </location>
    <ligand>
        <name>NADP(+)</name>
        <dbReference type="ChEBI" id="CHEBI:58349"/>
    </ligand>
</feature>
<protein>
    <recommendedName>
        <fullName evidence="14">Riboflavin biosynthesis protein RibD</fullName>
    </recommendedName>
    <domain>
        <recommendedName>
            <fullName evidence="14">Diaminohydroxyphosphoribosylaminopyrimidine deaminase</fullName>
            <shortName evidence="14">DRAP deaminase</shortName>
            <ecNumber evidence="14">3.5.4.26</ecNumber>
        </recommendedName>
        <alternativeName>
            <fullName evidence="14">Riboflavin-specific deaminase</fullName>
        </alternativeName>
    </domain>
    <domain>
        <recommendedName>
            <fullName evidence="14">5-amino-6-(5-phosphoribosylamino)uracil reductase</fullName>
            <ecNumber evidence="14">1.1.1.193</ecNumber>
        </recommendedName>
        <alternativeName>
            <fullName evidence="14">HTP reductase</fullName>
        </alternativeName>
    </domain>
</protein>
<evidence type="ECO:0000256" key="17">
    <source>
        <dbReference type="PIRSR" id="PIRSR006769-3"/>
    </source>
</evidence>
<dbReference type="OrthoDB" id="9800865at2"/>
<reference evidence="19 20" key="1">
    <citation type="submission" date="2019-06" db="EMBL/GenBank/DDBJ databases">
        <title>Sequencing the genomes of 1000 actinobacteria strains.</title>
        <authorList>
            <person name="Klenk H.-P."/>
        </authorList>
    </citation>
    <scope>NUCLEOTIDE SEQUENCE [LARGE SCALE GENOMIC DNA]</scope>
    <source>
        <strain evidence="19 20">DSM 4813</strain>
    </source>
</reference>
<comment type="similarity">
    <text evidence="4 14">In the N-terminal section; belongs to the cytidine and deoxycytidylate deaminase family.</text>
</comment>
<evidence type="ECO:0000256" key="15">
    <source>
        <dbReference type="PIRSR" id="PIRSR006769-1"/>
    </source>
</evidence>
<evidence type="ECO:0000256" key="4">
    <source>
        <dbReference type="ARBA" id="ARBA00005259"/>
    </source>
</evidence>
<dbReference type="PROSITE" id="PS51747">
    <property type="entry name" value="CYT_DCMP_DEAMINASES_2"/>
    <property type="match status" value="1"/>
</dbReference>
<dbReference type="Gene3D" id="3.40.140.10">
    <property type="entry name" value="Cytidine Deaminase, domain 2"/>
    <property type="match status" value="1"/>
</dbReference>
<evidence type="ECO:0000256" key="5">
    <source>
        <dbReference type="ARBA" id="ARBA00007417"/>
    </source>
</evidence>
<dbReference type="Gene3D" id="3.40.430.10">
    <property type="entry name" value="Dihydrofolate Reductase, subunit A"/>
    <property type="match status" value="2"/>
</dbReference>
<evidence type="ECO:0000256" key="7">
    <source>
        <dbReference type="ARBA" id="ARBA00022723"/>
    </source>
</evidence>
<dbReference type="InterPro" id="IPR016192">
    <property type="entry name" value="APOBEC/CMP_deaminase_Zn-bd"/>
</dbReference>
<keyword evidence="14" id="KW-0378">Hydrolase</keyword>
<dbReference type="GO" id="GO:0009231">
    <property type="term" value="P:riboflavin biosynthetic process"/>
    <property type="evidence" value="ECO:0007669"/>
    <property type="project" value="UniProtKB-UniPathway"/>
</dbReference>
<comment type="pathway">
    <text evidence="3 14">Cofactor biosynthesis; riboflavin biosynthesis; 5-amino-6-(D-ribitylamino)uracil from GTP: step 3/4.</text>
</comment>
<dbReference type="InterPro" id="IPR004794">
    <property type="entry name" value="Eubact_RibD"/>
</dbReference>
<accession>A0A542ZW09</accession>
<comment type="catalytic activity">
    <reaction evidence="12 14">
        <text>5-amino-6-(5-phospho-D-ribitylamino)uracil + NADP(+) = 5-amino-6-(5-phospho-D-ribosylamino)uracil + NADPH + H(+)</text>
        <dbReference type="Rhea" id="RHEA:17845"/>
        <dbReference type="ChEBI" id="CHEBI:15378"/>
        <dbReference type="ChEBI" id="CHEBI:57783"/>
        <dbReference type="ChEBI" id="CHEBI:58349"/>
        <dbReference type="ChEBI" id="CHEBI:58421"/>
        <dbReference type="ChEBI" id="CHEBI:58453"/>
        <dbReference type="EC" id="1.1.1.193"/>
    </reaction>
</comment>
<dbReference type="PANTHER" id="PTHR38011:SF7">
    <property type="entry name" value="2,5-DIAMINO-6-RIBOSYLAMINO-4(3H)-PYRIMIDINONE 5'-PHOSPHATE REDUCTASE"/>
    <property type="match status" value="1"/>
</dbReference>
<feature type="binding site" evidence="16">
    <location>
        <position position="293"/>
    </location>
    <ligand>
        <name>substrate</name>
    </ligand>
</feature>
<name>A0A542ZW09_RARFA</name>
<feature type="binding site" evidence="17">
    <location>
        <position position="101"/>
    </location>
    <ligand>
        <name>Zn(2+)</name>
        <dbReference type="ChEBI" id="CHEBI:29105"/>
        <note>catalytic</note>
    </ligand>
</feature>
<feature type="binding site" evidence="17">
    <location>
        <position position="92"/>
    </location>
    <ligand>
        <name>Zn(2+)</name>
        <dbReference type="ChEBI" id="CHEBI:29105"/>
        <note>catalytic</note>
    </ligand>
</feature>
<feature type="binding site" evidence="17">
    <location>
        <position position="62"/>
    </location>
    <ligand>
        <name>Zn(2+)</name>
        <dbReference type="ChEBI" id="CHEBI:29105"/>
        <note>catalytic</note>
    </ligand>
</feature>
<comment type="similarity">
    <text evidence="5 14">In the C-terminal section; belongs to the HTP reductase family.</text>
</comment>
<evidence type="ECO:0000256" key="6">
    <source>
        <dbReference type="ARBA" id="ARBA00022619"/>
    </source>
</evidence>
<keyword evidence="7 14" id="KW-0479">Metal-binding</keyword>
<dbReference type="InterPro" id="IPR016193">
    <property type="entry name" value="Cytidine_deaminase-like"/>
</dbReference>
<dbReference type="Pfam" id="PF01872">
    <property type="entry name" value="RibD_C"/>
    <property type="match status" value="1"/>
</dbReference>
<keyword evidence="11" id="KW-0511">Multifunctional enzyme</keyword>
<keyword evidence="10 14" id="KW-0560">Oxidoreductase</keyword>
<comment type="pathway">
    <text evidence="2 14">Cofactor biosynthesis; riboflavin biosynthesis; 5-amino-6-(D-ribitylamino)uracil from GTP: step 2/4.</text>
</comment>
<evidence type="ECO:0000256" key="3">
    <source>
        <dbReference type="ARBA" id="ARBA00004910"/>
    </source>
</evidence>
<comment type="function">
    <text evidence="1 14">Converts 2,5-diamino-6-(ribosylamino)-4(3h)-pyrimidinone 5'-phosphate into 5-amino-6-(ribosylamino)-2,4(1h,3h)-pyrimidinedione 5'-phosphate.</text>
</comment>
<evidence type="ECO:0000313" key="19">
    <source>
        <dbReference type="EMBL" id="TQL64380.1"/>
    </source>
</evidence>
<sequence>MTDVANRLTEREALALAVSVARRGPGGGANPRVGCVILAPGDPASPRSVLGVGWHRGAGTPHAEVAAIAAARTADPAVNLTGATAIVTLQPCNSTGRTGPCAHALASAGIARVRYAVEDPAADRAGSDAYLAGHAVDVRGPRRFEPGEFDEIALDSARELVHAWLSSMALGRPYVTLKIATTLDARIAAPDGTSQWITGAAARANAHEVRAEVGAIVVGSGTVAADDPTLTARTAEGGLAEHQPLRVVLGLRDVPAQARLRGPGGELVHIRSRDPRAALRTLADAGVTHALVEGGAQVSAAFLRAGLADEITAYIAPKLLGGGLSAIADFGVATLADAAEFAFLSPRMLGEDVLLTARARPETFHGKDR</sequence>
<proteinExistence type="inferred from homology"/>
<evidence type="ECO:0000256" key="9">
    <source>
        <dbReference type="ARBA" id="ARBA00022857"/>
    </source>
</evidence>
<evidence type="ECO:0000259" key="18">
    <source>
        <dbReference type="PROSITE" id="PS51747"/>
    </source>
</evidence>
<dbReference type="SUPFAM" id="SSF53597">
    <property type="entry name" value="Dihydrofolate reductase-like"/>
    <property type="match status" value="1"/>
</dbReference>
<dbReference type="AlphaFoldDB" id="A0A542ZW09"/>
<feature type="binding site" evidence="16">
    <location>
        <position position="180"/>
    </location>
    <ligand>
        <name>NADP(+)</name>
        <dbReference type="ChEBI" id="CHEBI:58349"/>
    </ligand>
</feature>
<evidence type="ECO:0000256" key="16">
    <source>
        <dbReference type="PIRSR" id="PIRSR006769-2"/>
    </source>
</evidence>
<feature type="binding site" evidence="16">
    <location>
        <position position="230"/>
    </location>
    <ligand>
        <name>substrate</name>
    </ligand>
</feature>
<dbReference type="InterPro" id="IPR050765">
    <property type="entry name" value="Riboflavin_Biosynth_HTPR"/>
</dbReference>
<comment type="catalytic activity">
    <reaction evidence="13 14">
        <text>2,5-diamino-6-hydroxy-4-(5-phosphoribosylamino)-pyrimidine + H2O + H(+) = 5-amino-6-(5-phospho-D-ribosylamino)uracil + NH4(+)</text>
        <dbReference type="Rhea" id="RHEA:21868"/>
        <dbReference type="ChEBI" id="CHEBI:15377"/>
        <dbReference type="ChEBI" id="CHEBI:15378"/>
        <dbReference type="ChEBI" id="CHEBI:28938"/>
        <dbReference type="ChEBI" id="CHEBI:58453"/>
        <dbReference type="ChEBI" id="CHEBI:58614"/>
        <dbReference type="EC" id="3.5.4.26"/>
    </reaction>
</comment>
<dbReference type="InterPro" id="IPR002125">
    <property type="entry name" value="CMP_dCMP_dom"/>
</dbReference>
<feature type="active site" description="Proton donor" evidence="15">
    <location>
        <position position="64"/>
    </location>
</feature>
<evidence type="ECO:0000256" key="13">
    <source>
        <dbReference type="ARBA" id="ARBA00049886"/>
    </source>
</evidence>
<keyword evidence="9 14" id="KW-0521">NADP</keyword>
<dbReference type="PIRSF" id="PIRSF006769">
    <property type="entry name" value="RibD"/>
    <property type="match status" value="1"/>
</dbReference>
<keyword evidence="6 14" id="KW-0686">Riboflavin biosynthesis</keyword>
<evidence type="ECO:0000256" key="14">
    <source>
        <dbReference type="PIRNR" id="PIRNR006769"/>
    </source>
</evidence>
<dbReference type="PROSITE" id="PS00903">
    <property type="entry name" value="CYT_DCMP_DEAMINASES_1"/>
    <property type="match status" value="1"/>
</dbReference>
<feature type="binding site" evidence="16">
    <location>
        <position position="194"/>
    </location>
    <ligand>
        <name>substrate</name>
    </ligand>
</feature>
<feature type="binding site" evidence="16">
    <location>
        <position position="210"/>
    </location>
    <ligand>
        <name>substrate</name>
    </ligand>
</feature>
<feature type="binding site" evidence="16">
    <location>
        <position position="233"/>
    </location>
    <ligand>
        <name>substrate</name>
    </ligand>
</feature>
<dbReference type="EC" id="3.5.4.26" evidence="14"/>
<evidence type="ECO:0000256" key="8">
    <source>
        <dbReference type="ARBA" id="ARBA00022833"/>
    </source>
</evidence>
<organism evidence="19 20">
    <name type="scientific">Rarobacter faecitabidus</name>
    <dbReference type="NCBI Taxonomy" id="13243"/>
    <lineage>
        <taxon>Bacteria</taxon>
        <taxon>Bacillati</taxon>
        <taxon>Actinomycetota</taxon>
        <taxon>Actinomycetes</taxon>
        <taxon>Micrococcales</taxon>
        <taxon>Rarobacteraceae</taxon>
        <taxon>Rarobacter</taxon>
    </lineage>
</organism>
<evidence type="ECO:0000256" key="1">
    <source>
        <dbReference type="ARBA" id="ARBA00002151"/>
    </source>
</evidence>
<dbReference type="InterPro" id="IPR002734">
    <property type="entry name" value="RibDG_C"/>
</dbReference>
<dbReference type="UniPathway" id="UPA00275">
    <property type="reaction ID" value="UER00401"/>
</dbReference>
<feature type="binding site" evidence="16">
    <location>
        <begin position="295"/>
        <end position="301"/>
    </location>
    <ligand>
        <name>NADP(+)</name>
        <dbReference type="ChEBI" id="CHEBI:58349"/>
    </ligand>
</feature>
<gene>
    <name evidence="19" type="ORF">FB461_0882</name>
</gene>
<evidence type="ECO:0000256" key="2">
    <source>
        <dbReference type="ARBA" id="ARBA00004882"/>
    </source>
</evidence>
<dbReference type="Proteomes" id="UP000315389">
    <property type="component" value="Unassembled WGS sequence"/>
</dbReference>
<comment type="caution">
    <text evidence="19">The sequence shown here is derived from an EMBL/GenBank/DDBJ whole genome shotgun (WGS) entry which is preliminary data.</text>
</comment>
<dbReference type="SUPFAM" id="SSF53927">
    <property type="entry name" value="Cytidine deaminase-like"/>
    <property type="match status" value="1"/>
</dbReference>
<feature type="binding site" evidence="16">
    <location>
        <position position="226"/>
    </location>
    <ligand>
        <name>NADP(+)</name>
        <dbReference type="ChEBI" id="CHEBI:58349"/>
    </ligand>
</feature>
<dbReference type="InterPro" id="IPR024072">
    <property type="entry name" value="DHFR-like_dom_sf"/>
</dbReference>
<comment type="cofactor">
    <cofactor evidence="14 17">
        <name>Zn(2+)</name>
        <dbReference type="ChEBI" id="CHEBI:29105"/>
    </cofactor>
    <text evidence="14 17">Binds 1 zinc ion.</text>
</comment>
<dbReference type="GO" id="GO:0008703">
    <property type="term" value="F:5-amino-6-(5-phosphoribosylamino)uracil reductase activity"/>
    <property type="evidence" value="ECO:0007669"/>
    <property type="project" value="UniProtKB-EC"/>
</dbReference>
<dbReference type="PANTHER" id="PTHR38011">
    <property type="entry name" value="DIHYDROFOLATE REDUCTASE FAMILY PROTEIN (AFU_ORTHOLOGUE AFUA_8G06820)"/>
    <property type="match status" value="1"/>
</dbReference>